<gene>
    <name evidence="1" type="ORF">P5673_013865</name>
</gene>
<evidence type="ECO:0000313" key="1">
    <source>
        <dbReference type="EMBL" id="KAK2562897.1"/>
    </source>
</evidence>
<dbReference type="Proteomes" id="UP001249851">
    <property type="component" value="Unassembled WGS sequence"/>
</dbReference>
<organism evidence="1 2">
    <name type="scientific">Acropora cervicornis</name>
    <name type="common">Staghorn coral</name>
    <dbReference type="NCBI Taxonomy" id="6130"/>
    <lineage>
        <taxon>Eukaryota</taxon>
        <taxon>Metazoa</taxon>
        <taxon>Cnidaria</taxon>
        <taxon>Anthozoa</taxon>
        <taxon>Hexacorallia</taxon>
        <taxon>Scleractinia</taxon>
        <taxon>Astrocoeniina</taxon>
        <taxon>Acroporidae</taxon>
        <taxon>Acropora</taxon>
    </lineage>
</organism>
<evidence type="ECO:0000313" key="2">
    <source>
        <dbReference type="Proteomes" id="UP001249851"/>
    </source>
</evidence>
<accession>A0AAD9QKD6</accession>
<keyword evidence="2" id="KW-1185">Reference proteome</keyword>
<dbReference type="EMBL" id="JARQWQ010000027">
    <property type="protein sequence ID" value="KAK2562897.1"/>
    <property type="molecule type" value="Genomic_DNA"/>
</dbReference>
<dbReference type="AlphaFoldDB" id="A0AAD9QKD6"/>
<reference evidence="1" key="2">
    <citation type="journal article" date="2023" name="Science">
        <title>Genomic signatures of disease resistance in endangered staghorn corals.</title>
        <authorList>
            <person name="Vollmer S.V."/>
            <person name="Selwyn J.D."/>
            <person name="Despard B.A."/>
            <person name="Roesel C.L."/>
        </authorList>
    </citation>
    <scope>NUCLEOTIDE SEQUENCE</scope>
    <source>
        <strain evidence="1">K2</strain>
    </source>
</reference>
<reference evidence="1" key="1">
    <citation type="journal article" date="2023" name="G3 (Bethesda)">
        <title>Whole genome assembly and annotation of the endangered Caribbean coral Acropora cervicornis.</title>
        <authorList>
            <person name="Selwyn J.D."/>
            <person name="Vollmer S.V."/>
        </authorList>
    </citation>
    <scope>NUCLEOTIDE SEQUENCE</scope>
    <source>
        <strain evidence="1">K2</strain>
    </source>
</reference>
<sequence>MPLKNNVLFVQEAMSKKRKRYLTVFNLRACHDLLLRRATFHSSEAEDTIQKKDVCLSFWTTTKEHVRTSCDSFHSHSPTQGEFTRRGESACLSACRQIDHVSLPVWSVTANEVIRLQYLTGHPTGAVQARGAHATLFSLESLSSRALYPNRPWSNNKNKKSIVFRALSVRFFLTKRVNCSEANFYQGKNTVGSSVREIP</sequence>
<proteinExistence type="predicted"/>
<comment type="caution">
    <text evidence="1">The sequence shown here is derived from an EMBL/GenBank/DDBJ whole genome shotgun (WGS) entry which is preliminary data.</text>
</comment>
<name>A0AAD9QKD6_ACRCE</name>
<protein>
    <submittedName>
        <fullName evidence="1">Uncharacterized protein</fullName>
    </submittedName>
</protein>